<name>A0A9W9KN69_9EURO</name>
<dbReference type="GO" id="GO:0003964">
    <property type="term" value="F:RNA-directed DNA polymerase activity"/>
    <property type="evidence" value="ECO:0007669"/>
    <property type="project" value="UniProtKB-KW"/>
</dbReference>
<evidence type="ECO:0000313" key="3">
    <source>
        <dbReference type="Proteomes" id="UP001141434"/>
    </source>
</evidence>
<evidence type="ECO:0000313" key="2">
    <source>
        <dbReference type="EMBL" id="KAJ5111721.1"/>
    </source>
</evidence>
<comment type="caution">
    <text evidence="2">The sequence shown here is derived from an EMBL/GenBank/DDBJ whole genome shotgun (WGS) entry which is preliminary data.</text>
</comment>
<reference evidence="2" key="1">
    <citation type="submission" date="2022-11" db="EMBL/GenBank/DDBJ databases">
        <authorList>
            <person name="Petersen C."/>
        </authorList>
    </citation>
    <scope>NUCLEOTIDE SEQUENCE</scope>
    <source>
        <strain evidence="2">IBT 34128</strain>
    </source>
</reference>
<keyword evidence="3" id="KW-1185">Reference proteome</keyword>
<dbReference type="GeneID" id="81391101"/>
<evidence type="ECO:0000256" key="1">
    <source>
        <dbReference type="SAM" id="MobiDB-lite"/>
    </source>
</evidence>
<dbReference type="AlphaFoldDB" id="A0A9W9KN69"/>
<sequence>MRCGIIKTVRNSGATELNGPVLEGTSRQQAQYRPHTPPEPSRQSGGGGRRYIKNIGNEITQRGVITAVKWPKPDNASGLGGVPNRVLQALMPDGQGGQPETQPLASLLTILFNQYLRVDHCLPHFREATTTVLRKPDKDDYGEYEATNYGLLLDSSFGGRRGRGTGLACSYRRRTKPGREKPHKIEGGSSKGPEKDDDSKDPDWQERRPGIRHGGRDVYPGNHAPSGTGTTTINPHLPTNLFSQPPSTLNKVESSQPTCQPCYSASSSMSTSAATNTSNMSRRALRDASKPSIPSVTPIWGFSVAYRRHIYNACIAAIMTYYEAA</sequence>
<protein>
    <submittedName>
        <fullName evidence="2">Reverse transcriptase</fullName>
    </submittedName>
</protein>
<feature type="compositionally biased region" description="Basic and acidic residues" evidence="1">
    <location>
        <begin position="177"/>
        <end position="209"/>
    </location>
</feature>
<reference evidence="2" key="2">
    <citation type="journal article" date="2023" name="IMA Fungus">
        <title>Comparative genomic study of the Penicillium genus elucidates a diverse pangenome and 15 lateral gene transfer events.</title>
        <authorList>
            <person name="Petersen C."/>
            <person name="Sorensen T."/>
            <person name="Nielsen M.R."/>
            <person name="Sondergaard T.E."/>
            <person name="Sorensen J.L."/>
            <person name="Fitzpatrick D.A."/>
            <person name="Frisvad J.C."/>
            <person name="Nielsen K.L."/>
        </authorList>
    </citation>
    <scope>NUCLEOTIDE SEQUENCE</scope>
    <source>
        <strain evidence="2">IBT 34128</strain>
    </source>
</reference>
<organism evidence="2 3">
    <name type="scientific">Penicillium alfredii</name>
    <dbReference type="NCBI Taxonomy" id="1506179"/>
    <lineage>
        <taxon>Eukaryota</taxon>
        <taxon>Fungi</taxon>
        <taxon>Dikarya</taxon>
        <taxon>Ascomycota</taxon>
        <taxon>Pezizomycotina</taxon>
        <taxon>Eurotiomycetes</taxon>
        <taxon>Eurotiomycetidae</taxon>
        <taxon>Eurotiales</taxon>
        <taxon>Aspergillaceae</taxon>
        <taxon>Penicillium</taxon>
    </lineage>
</organism>
<feature type="compositionally biased region" description="Polar residues" evidence="1">
    <location>
        <begin position="225"/>
        <end position="234"/>
    </location>
</feature>
<feature type="region of interest" description="Disordered" evidence="1">
    <location>
        <begin position="15"/>
        <end position="50"/>
    </location>
</feature>
<accession>A0A9W9KN69</accession>
<dbReference type="Proteomes" id="UP001141434">
    <property type="component" value="Unassembled WGS sequence"/>
</dbReference>
<gene>
    <name evidence="2" type="ORF">NUU61_001351</name>
</gene>
<keyword evidence="2" id="KW-0695">RNA-directed DNA polymerase</keyword>
<feature type="compositionally biased region" description="Polar residues" evidence="1">
    <location>
        <begin position="240"/>
        <end position="255"/>
    </location>
</feature>
<keyword evidence="2" id="KW-0548">Nucleotidyltransferase</keyword>
<keyword evidence="2" id="KW-0808">Transferase</keyword>
<dbReference type="EMBL" id="JAPMSZ010000002">
    <property type="protein sequence ID" value="KAJ5111721.1"/>
    <property type="molecule type" value="Genomic_DNA"/>
</dbReference>
<dbReference type="RefSeq" id="XP_056515200.1">
    <property type="nucleotide sequence ID" value="XM_056651933.1"/>
</dbReference>
<proteinExistence type="predicted"/>
<feature type="region of interest" description="Disordered" evidence="1">
    <location>
        <begin position="163"/>
        <end position="255"/>
    </location>
</feature>